<keyword evidence="2" id="KW-0812">Transmembrane</keyword>
<protein>
    <submittedName>
        <fullName evidence="3">Uncharacterized protein</fullName>
    </submittedName>
</protein>
<feature type="transmembrane region" description="Helical" evidence="2">
    <location>
        <begin position="76"/>
        <end position="94"/>
    </location>
</feature>
<dbReference type="STRING" id="5217.A0A4Q1BUZ1"/>
<gene>
    <name evidence="3" type="ORF">M231_00685</name>
</gene>
<dbReference type="VEuPathDB" id="FungiDB:TREMEDRAFT_61865"/>
<comment type="caution">
    <text evidence="3">The sequence shown here is derived from an EMBL/GenBank/DDBJ whole genome shotgun (WGS) entry which is preliminary data.</text>
</comment>
<organism evidence="3 4">
    <name type="scientific">Tremella mesenterica</name>
    <name type="common">Jelly fungus</name>
    <dbReference type="NCBI Taxonomy" id="5217"/>
    <lineage>
        <taxon>Eukaryota</taxon>
        <taxon>Fungi</taxon>
        <taxon>Dikarya</taxon>
        <taxon>Basidiomycota</taxon>
        <taxon>Agaricomycotina</taxon>
        <taxon>Tremellomycetes</taxon>
        <taxon>Tremellales</taxon>
        <taxon>Tremellaceae</taxon>
        <taxon>Tremella</taxon>
    </lineage>
</organism>
<keyword evidence="2" id="KW-1133">Transmembrane helix</keyword>
<dbReference type="AlphaFoldDB" id="A0A4Q1BUZ1"/>
<keyword evidence="4" id="KW-1185">Reference proteome</keyword>
<feature type="region of interest" description="Disordered" evidence="1">
    <location>
        <begin position="531"/>
        <end position="554"/>
    </location>
</feature>
<name>A0A4Q1BUZ1_TREME</name>
<feature type="region of interest" description="Disordered" evidence="1">
    <location>
        <begin position="114"/>
        <end position="158"/>
    </location>
</feature>
<dbReference type="InParanoid" id="A0A4Q1BUZ1"/>
<evidence type="ECO:0000256" key="1">
    <source>
        <dbReference type="SAM" id="MobiDB-lite"/>
    </source>
</evidence>
<reference evidence="3 4" key="1">
    <citation type="submission" date="2016-06" db="EMBL/GenBank/DDBJ databases">
        <title>Evolution of pathogenesis and genome organization in the Tremellales.</title>
        <authorList>
            <person name="Cuomo C."/>
            <person name="Litvintseva A."/>
            <person name="Heitman J."/>
            <person name="Chen Y."/>
            <person name="Sun S."/>
            <person name="Springer D."/>
            <person name="Dromer F."/>
            <person name="Young S."/>
            <person name="Zeng Q."/>
            <person name="Chapman S."/>
            <person name="Gujja S."/>
            <person name="Saif S."/>
            <person name="Birren B."/>
        </authorList>
    </citation>
    <scope>NUCLEOTIDE SEQUENCE [LARGE SCALE GENOMIC DNA]</scope>
    <source>
        <strain evidence="3 4">ATCC 28783</strain>
    </source>
</reference>
<evidence type="ECO:0000256" key="2">
    <source>
        <dbReference type="SAM" id="Phobius"/>
    </source>
</evidence>
<sequence length="568" mass="62691">MILPEDTKPPILEDEEDLHFSPTLLYSPFPEPSSPSSQLTRPLLYSDDDIELGPAPPYSEHAESPPKSRHLTRRQIIKALVSAALTYLLISYFIGHFRRYRPWRGRFGNGMYDPPGEDESLDGTPIKCPSFDPADYSTLPPSDDQQSQPSPGEQDGYRRSTNVSFLLPTFEPELFAHLFGPATSDVFFTTYDPSTFTPPATAISDQQGDDDSYVHITVEAIYDVFPSTPSDEPSSVNNAPGWDWLMSSRICLMDRSRPNVIAKRSKSLSHPQRGLGVGVYTSIPSGNQDDPTNPPLSFRVHIALPNSSPRSFPVSKGLFDIANLVHPRPPTTHIHSFELAGAAGDLHLDLEQADLGELRLKSGMGQVMFESVMVEDLIVKATGNVTGNVTTAGSLFVEVPVGEIKLDLSLTHPPFLNKTVLGDEIPPVEVTIKAASNDVVLRYSGWEEGCTLSQDIFSAVGSVTVYPHPMYEGPYALYSSVGDVNVDVSHADIPDPLKRGRTRIVSVNHDDRVGSNAWTGEVEWRDVEERDNRRRWRPHRPPGMPGPGDRREKGINVKTSVGLIDLVF</sequence>
<evidence type="ECO:0000313" key="4">
    <source>
        <dbReference type="Proteomes" id="UP000289152"/>
    </source>
</evidence>
<dbReference type="Proteomes" id="UP000289152">
    <property type="component" value="Unassembled WGS sequence"/>
</dbReference>
<dbReference type="OrthoDB" id="2572307at2759"/>
<accession>A0A4Q1BUZ1</accession>
<feature type="region of interest" description="Disordered" evidence="1">
    <location>
        <begin position="22"/>
        <end position="70"/>
    </location>
</feature>
<dbReference type="EMBL" id="SDIL01000004">
    <property type="protein sequence ID" value="RXK41964.1"/>
    <property type="molecule type" value="Genomic_DNA"/>
</dbReference>
<feature type="compositionally biased region" description="Low complexity" evidence="1">
    <location>
        <begin position="140"/>
        <end position="151"/>
    </location>
</feature>
<keyword evidence="2" id="KW-0472">Membrane</keyword>
<evidence type="ECO:0000313" key="3">
    <source>
        <dbReference type="EMBL" id="RXK41964.1"/>
    </source>
</evidence>
<proteinExistence type="predicted"/>